<dbReference type="AlphaFoldDB" id="A0A371FEK3"/>
<name>A0A371FEK3_MUCPR</name>
<gene>
    <name evidence="1" type="ORF">CR513_43302</name>
</gene>
<dbReference type="EMBL" id="QJKJ01009414">
    <property type="protein sequence ID" value="RDX76690.1"/>
    <property type="molecule type" value="Genomic_DNA"/>
</dbReference>
<reference evidence="1" key="1">
    <citation type="submission" date="2018-05" db="EMBL/GenBank/DDBJ databases">
        <title>Draft genome of Mucuna pruriens seed.</title>
        <authorList>
            <person name="Nnadi N.E."/>
            <person name="Vos R."/>
            <person name="Hasami M.H."/>
            <person name="Devisetty U.K."/>
            <person name="Aguiy J.C."/>
        </authorList>
    </citation>
    <scope>NUCLEOTIDE SEQUENCE [LARGE SCALE GENOMIC DNA]</scope>
    <source>
        <strain evidence="1">JCA_2017</strain>
    </source>
</reference>
<feature type="non-terminal residue" evidence="1">
    <location>
        <position position="1"/>
    </location>
</feature>
<evidence type="ECO:0000313" key="2">
    <source>
        <dbReference type="Proteomes" id="UP000257109"/>
    </source>
</evidence>
<comment type="caution">
    <text evidence="1">The sequence shown here is derived from an EMBL/GenBank/DDBJ whole genome shotgun (WGS) entry which is preliminary data.</text>
</comment>
<proteinExistence type="predicted"/>
<protein>
    <submittedName>
        <fullName evidence="1">Uncharacterized protein</fullName>
    </submittedName>
</protein>
<keyword evidence="2" id="KW-1185">Reference proteome</keyword>
<evidence type="ECO:0000313" key="1">
    <source>
        <dbReference type="EMBL" id="RDX76690.1"/>
    </source>
</evidence>
<sequence length="63" mass="7321">MEITSPLRKMKQKFLDLDRIKNKICGTFLTLNCKLSKEMWDTLALAYEGTSQIRDSDISMLVH</sequence>
<organism evidence="1 2">
    <name type="scientific">Mucuna pruriens</name>
    <name type="common">Velvet bean</name>
    <name type="synonym">Dolichos pruriens</name>
    <dbReference type="NCBI Taxonomy" id="157652"/>
    <lineage>
        <taxon>Eukaryota</taxon>
        <taxon>Viridiplantae</taxon>
        <taxon>Streptophyta</taxon>
        <taxon>Embryophyta</taxon>
        <taxon>Tracheophyta</taxon>
        <taxon>Spermatophyta</taxon>
        <taxon>Magnoliopsida</taxon>
        <taxon>eudicotyledons</taxon>
        <taxon>Gunneridae</taxon>
        <taxon>Pentapetalae</taxon>
        <taxon>rosids</taxon>
        <taxon>fabids</taxon>
        <taxon>Fabales</taxon>
        <taxon>Fabaceae</taxon>
        <taxon>Papilionoideae</taxon>
        <taxon>50 kb inversion clade</taxon>
        <taxon>NPAAA clade</taxon>
        <taxon>indigoferoid/millettioid clade</taxon>
        <taxon>Phaseoleae</taxon>
        <taxon>Mucuna</taxon>
    </lineage>
</organism>
<accession>A0A371FEK3</accession>
<dbReference type="Proteomes" id="UP000257109">
    <property type="component" value="Unassembled WGS sequence"/>
</dbReference>